<reference evidence="2" key="1">
    <citation type="journal article" date="1999" name="Methods Enzymol.">
        <title>High-efficiency full-length cDNA cloning.</title>
        <authorList>
            <person name="Carninci P."/>
            <person name="Hayashizaki Y."/>
        </authorList>
    </citation>
    <scope>NUCLEOTIDE SEQUENCE</scope>
    <source>
        <strain evidence="2">C57BL/6J</strain>
        <tissue evidence="2">Egg</tissue>
    </source>
</reference>
<dbReference type="Gene3D" id="2.40.15.10">
    <property type="entry name" value="TCL1/MTCP1"/>
    <property type="match status" value="1"/>
</dbReference>
<dbReference type="InterPro" id="IPR004832">
    <property type="entry name" value="TCL1_MTCP1"/>
</dbReference>
<dbReference type="MGI" id="MGI:1351604">
    <property type="gene designation" value="Tcl1b4"/>
</dbReference>
<reference evidence="2" key="4">
    <citation type="journal article" date="2001" name="Nature">
        <title>Functional annotation of a full-length mouse cDNA collection.</title>
        <authorList>
            <consortium name="The RIKEN Genome Exploration Research Group Phase II Team and the FANTOM Consortium"/>
        </authorList>
    </citation>
    <scope>NUCLEOTIDE SEQUENCE</scope>
    <source>
        <strain evidence="2">C57BL/6J</strain>
        <tissue evidence="2">Egg</tissue>
    </source>
</reference>
<reference evidence="2" key="2">
    <citation type="journal article" date="2000" name="Genome Res.">
        <title>Normalization and subtraction of cap-trapper-selected cDNAs to prepare full-length cDNA libraries for rapid discovery of new genes.</title>
        <authorList>
            <person name="Carninci P."/>
            <person name="Shibata Y."/>
            <person name="Hayatsu N."/>
            <person name="Sugahara Y."/>
            <person name="Shibata K."/>
            <person name="Itoh M."/>
            <person name="Konno H."/>
            <person name="Okazaki Y."/>
            <person name="Muramatsu M."/>
            <person name="Hayashizaki Y."/>
        </authorList>
    </citation>
    <scope>NUCLEOTIDE SEQUENCE</scope>
    <source>
        <strain evidence="2">C57BL/6J</strain>
        <tissue evidence="2">Egg</tissue>
    </source>
</reference>
<evidence type="ECO:0000256" key="1">
    <source>
        <dbReference type="ARBA" id="ARBA00006399"/>
    </source>
</evidence>
<accession>Q3UT03</accession>
<dbReference type="SUPFAM" id="SSF50904">
    <property type="entry name" value="Oncogene products"/>
    <property type="match status" value="1"/>
</dbReference>
<dbReference type="PANTHER" id="PTHR14060:SF2">
    <property type="entry name" value="T-CELL LEUKEMIA_LYMPHOMA PROTEIN 1B"/>
    <property type="match status" value="1"/>
</dbReference>
<dbReference type="PANTHER" id="PTHR14060">
    <property type="entry name" value="PROTEIN P13 MTCP-1"/>
    <property type="match status" value="1"/>
</dbReference>
<dbReference type="AlphaFoldDB" id="Q3UT03"/>
<organism evidence="2">
    <name type="scientific">Mus musculus</name>
    <name type="common">Mouse</name>
    <dbReference type="NCBI Taxonomy" id="10090"/>
    <lineage>
        <taxon>Eukaryota</taxon>
        <taxon>Metazoa</taxon>
        <taxon>Chordata</taxon>
        <taxon>Craniata</taxon>
        <taxon>Vertebrata</taxon>
        <taxon>Euteleostomi</taxon>
        <taxon>Mammalia</taxon>
        <taxon>Eutheria</taxon>
        <taxon>Euarchontoglires</taxon>
        <taxon>Glires</taxon>
        <taxon>Rodentia</taxon>
        <taxon>Myomorpha</taxon>
        <taxon>Muroidea</taxon>
        <taxon>Muridae</taxon>
        <taxon>Murinae</taxon>
        <taxon>Mus</taxon>
        <taxon>Mus</taxon>
    </lineage>
</organism>
<name>Q3UT03_MOUSE</name>
<reference evidence="2" key="8">
    <citation type="journal article" date="2005" name="Science">
        <title>Antisense Transcription in the Mammalian Transcriptome.</title>
        <authorList>
            <consortium name="RIKEN Genome Exploration Research Group and Genome Science Group (Genome Network Project Core Group) and the FANTOM Consortium"/>
        </authorList>
    </citation>
    <scope>NUCLEOTIDE SEQUENCE</scope>
    <source>
        <strain evidence="2">C57BL/6J</strain>
        <tissue evidence="2">Egg</tissue>
    </source>
</reference>
<protein>
    <submittedName>
        <fullName evidence="2">Uncharacterized protein</fullName>
    </submittedName>
</protein>
<sequence length="164" mass="18920">MADSVRFPCMPFPPCFLVCTRDDIYEDEHGRQWVAAKVETSSHSPYCSKIETCVTVHLWQMTTLFQEPSPDSLKTFNFLPRTWRLESRNTYRGADAMPLEISESFPVLWHRGTGPDAGFKVLIAWLAPAPVPLGQTLHPPLCLFLKFLVLQHLLPWSFYMIFFL</sequence>
<proteinExistence type="evidence at transcript level"/>
<reference evidence="2" key="7">
    <citation type="journal article" date="2005" name="Science">
        <title>The Transcriptional Landscape of the Mammalian Genome.</title>
        <authorList>
            <consortium name="The FANTOM Consortium"/>
            <consortium name="Riken Genome Exploration Research Group and Genome Science Group (Genome Network Project Core Group)"/>
        </authorList>
    </citation>
    <scope>NUCLEOTIDE SEQUENCE</scope>
    <source>
        <strain evidence="2">C57BL/6J</strain>
        <tissue evidence="2">Egg</tissue>
    </source>
</reference>
<dbReference type="AGR" id="MGI:1351604"/>
<gene>
    <name evidence="3" type="primary">Tcl1b4</name>
</gene>
<evidence type="ECO:0000313" key="2">
    <source>
        <dbReference type="EMBL" id="BAE24177.1"/>
    </source>
</evidence>
<dbReference type="GO" id="GO:0043539">
    <property type="term" value="F:protein serine/threonine kinase activator activity"/>
    <property type="evidence" value="ECO:0007669"/>
    <property type="project" value="InterPro"/>
</dbReference>
<reference evidence="2" key="6">
    <citation type="submission" date="2004-03" db="EMBL/GenBank/DDBJ databases">
        <authorList>
            <person name="Arakawa T."/>
            <person name="Carninci P."/>
            <person name="Fukuda S."/>
            <person name="Hashizume W."/>
            <person name="Hayashida K."/>
            <person name="Hori F."/>
            <person name="Iida J."/>
            <person name="Imamura K."/>
            <person name="Imotani K."/>
            <person name="Itoh M."/>
            <person name="Kanagawa S."/>
            <person name="Kawai J."/>
            <person name="Kojima M."/>
            <person name="Konno H."/>
            <person name="Murata M."/>
            <person name="Nakamura M."/>
            <person name="Ninomiya N."/>
            <person name="Nishiyori H."/>
            <person name="Nomura K."/>
            <person name="Ohno M."/>
            <person name="Sakazume N."/>
            <person name="Sano H."/>
            <person name="Sasaki D."/>
            <person name="Shibata K."/>
            <person name="Shiraki T."/>
            <person name="Tagami M."/>
            <person name="Tagami Y."/>
            <person name="Waki K."/>
            <person name="Watahiki A."/>
            <person name="Muramatsu M."/>
            <person name="Hayashizaki Y."/>
        </authorList>
    </citation>
    <scope>NUCLEOTIDE SEQUENCE</scope>
    <source>
        <strain evidence="2">C57BL/6J</strain>
        <tissue evidence="2">Egg</tissue>
    </source>
</reference>
<reference evidence="2" key="5">
    <citation type="journal article" date="2002" name="Nature">
        <title>Analysis of the mouse transcriptome based on functional annotation of 60,770 full-length cDNAs.</title>
        <authorList>
            <consortium name="The FANTOM Consortium and the RIKEN Genome Exploration Research Group Phase I and II Team"/>
        </authorList>
    </citation>
    <scope>NUCLEOTIDE SEQUENCE</scope>
    <source>
        <strain evidence="2">C57BL/6J</strain>
        <tissue evidence="2">Egg</tissue>
    </source>
</reference>
<reference evidence="2" key="3">
    <citation type="journal article" date="2000" name="Genome Res.">
        <title>RIKEN integrated sequence analysis (RISA) system--384-format sequencing pipeline with 384 multicapillary sequencer.</title>
        <authorList>
            <person name="Shibata K."/>
            <person name="Itoh M."/>
            <person name="Aizawa K."/>
            <person name="Nagaoka S."/>
            <person name="Sasaki N."/>
            <person name="Carninci P."/>
            <person name="Konno H."/>
            <person name="Akiyama J."/>
            <person name="Nishi K."/>
            <person name="Kitsunai T."/>
            <person name="Tashiro H."/>
            <person name="Itoh M."/>
            <person name="Sumi N."/>
            <person name="Ishii Y."/>
            <person name="Nakamura S."/>
            <person name="Hazama M."/>
            <person name="Nishine T."/>
            <person name="Harada A."/>
            <person name="Yamamoto R."/>
            <person name="Matsumoto H."/>
            <person name="Sakaguchi S."/>
            <person name="Ikegami T."/>
            <person name="Kashiwagi K."/>
            <person name="Fujiwake S."/>
            <person name="Inoue K."/>
            <person name="Togawa Y."/>
            <person name="Izawa M."/>
            <person name="Ohara E."/>
            <person name="Watahiki M."/>
            <person name="Yoneda Y."/>
            <person name="Ishikawa T."/>
            <person name="Ozawa K."/>
            <person name="Tanaka T."/>
            <person name="Matsuura S."/>
            <person name="Kawai J."/>
            <person name="Okazaki Y."/>
            <person name="Muramatsu M."/>
            <person name="Inoue Y."/>
            <person name="Kira A."/>
            <person name="Hayashizaki Y."/>
        </authorList>
    </citation>
    <scope>NUCLEOTIDE SEQUENCE</scope>
    <source>
        <strain evidence="2">C57BL/6J</strain>
        <tissue evidence="2">Egg</tissue>
    </source>
</reference>
<comment type="similarity">
    <text evidence="1">Belongs to the TCL1 family.</text>
</comment>
<dbReference type="EMBL" id="AK139906">
    <property type="protein sequence ID" value="BAE24177.1"/>
    <property type="molecule type" value="mRNA"/>
</dbReference>
<evidence type="ECO:0000313" key="3">
    <source>
        <dbReference type="MGI" id="MGI:1351604"/>
    </source>
</evidence>
<dbReference type="Pfam" id="PF01840">
    <property type="entry name" value="TCL1_MTCP1"/>
    <property type="match status" value="1"/>
</dbReference>
<dbReference type="InterPro" id="IPR036672">
    <property type="entry name" value="TCL1_MTCP1_sf"/>
</dbReference>